<evidence type="ECO:0000313" key="2">
    <source>
        <dbReference type="EMBL" id="CDW75058.1"/>
    </source>
</evidence>
<name>A0A078A0S2_STYLE</name>
<evidence type="ECO:0000313" key="3">
    <source>
        <dbReference type="Proteomes" id="UP000039865"/>
    </source>
</evidence>
<dbReference type="Proteomes" id="UP000039865">
    <property type="component" value="Unassembled WGS sequence"/>
</dbReference>
<dbReference type="AlphaFoldDB" id="A0A078A0S2"/>
<accession>A0A078A0S2</accession>
<sequence length="683" mass="80638">MFELFKKKKQKRKNYLQYCELLDQDYNQNKIVVSGYGNNIVKTVEGMMKILKPQGVTHQQQQSSNQQQKNKKQKSPDKGQKDQQNQNELSTGQFQRFFYNFDKDNADSMFGYRLKQDNTQKKQQDQAQFLKYMNQFAQNKLNEFQYEILRNYIEKRKYLKKILHPDVITSLKDLSPGNIVIDDKQQQYKKKIKLIKWIYDKPQHQTSSALQDRLTSQQTKTQRFDHFRDINKIHKNSRQNEKQQKDHNKDLISYLEEKYVGFFPNIPKRPPIVTKNANININFFELNQKNIIRQELPFNQEMYNKNLPARKIRRNQNQVSSYKKYIKNYPNPPNGIVDNLFMTEEGQTQIKNDEVLFGINYAHFAGPSAIIKDQVPMEKILLSHYSSKADGNSIKKQQAINSVYSNLNSKLYNQKTSTNNNNSCDEKAGNFTTIKEPSIKSNLLMKQQQFEFPDSSLNSALCSFNQEGKNMHKFYQSPPTQQHNQLRKNANNILNDNFHLKDSLEQLSLMESKTSGQHIPSSMEYYKLEQMSQQQQLQHQQNLLQRRIIIDNYSSEMGLDTKHQILQQNIFMMNGVPQPYEDSQDSHNQTQTSGFMNYKNQQLLNEGEKYSRQPKKSLGNESNLDYNKQRGVFYQKPSFTVKLKNRQMLSLDHYKQSTLRTTQYQQNELSIQGTQRKDNQILF</sequence>
<feature type="compositionally biased region" description="Low complexity" evidence="1">
    <location>
        <begin position="59"/>
        <end position="68"/>
    </location>
</feature>
<gene>
    <name evidence="2" type="primary">Contig8129.g8669</name>
    <name evidence="2" type="ORF">STYLEM_4044</name>
</gene>
<keyword evidence="3" id="KW-1185">Reference proteome</keyword>
<evidence type="ECO:0000256" key="1">
    <source>
        <dbReference type="SAM" id="MobiDB-lite"/>
    </source>
</evidence>
<protein>
    <submittedName>
        <fullName evidence="2">Uncharacterized protein</fullName>
    </submittedName>
</protein>
<dbReference type="EMBL" id="CCKQ01003918">
    <property type="protein sequence ID" value="CDW75058.1"/>
    <property type="molecule type" value="Genomic_DNA"/>
</dbReference>
<dbReference type="InParanoid" id="A0A078A0S2"/>
<proteinExistence type="predicted"/>
<reference evidence="2 3" key="1">
    <citation type="submission" date="2014-06" db="EMBL/GenBank/DDBJ databases">
        <authorList>
            <person name="Swart Estienne"/>
        </authorList>
    </citation>
    <scope>NUCLEOTIDE SEQUENCE [LARGE SCALE GENOMIC DNA]</scope>
    <source>
        <strain evidence="2 3">130c</strain>
    </source>
</reference>
<organism evidence="2 3">
    <name type="scientific">Stylonychia lemnae</name>
    <name type="common">Ciliate</name>
    <dbReference type="NCBI Taxonomy" id="5949"/>
    <lineage>
        <taxon>Eukaryota</taxon>
        <taxon>Sar</taxon>
        <taxon>Alveolata</taxon>
        <taxon>Ciliophora</taxon>
        <taxon>Intramacronucleata</taxon>
        <taxon>Spirotrichea</taxon>
        <taxon>Stichotrichia</taxon>
        <taxon>Sporadotrichida</taxon>
        <taxon>Oxytrichidae</taxon>
        <taxon>Stylonychinae</taxon>
        <taxon>Stylonychia</taxon>
    </lineage>
</organism>
<feature type="region of interest" description="Disordered" evidence="1">
    <location>
        <begin position="54"/>
        <end position="87"/>
    </location>
</feature>